<evidence type="ECO:0000256" key="6">
    <source>
        <dbReference type="ARBA" id="ARBA00022840"/>
    </source>
</evidence>
<evidence type="ECO:0000256" key="8">
    <source>
        <dbReference type="RuleBase" id="RU003664"/>
    </source>
</evidence>
<evidence type="ECO:0000256" key="3">
    <source>
        <dbReference type="ARBA" id="ARBA00022490"/>
    </source>
</evidence>
<evidence type="ECO:0000256" key="4">
    <source>
        <dbReference type="ARBA" id="ARBA00022598"/>
    </source>
</evidence>
<dbReference type="Gene3D" id="3.40.1190.10">
    <property type="entry name" value="Mur-like, catalytic domain"/>
    <property type="match status" value="1"/>
</dbReference>
<dbReference type="SUPFAM" id="SSF53623">
    <property type="entry name" value="MurD-like peptide ligases, catalytic domain"/>
    <property type="match status" value="1"/>
</dbReference>
<keyword evidence="7 8" id="KW-0961">Cell wall biogenesis/degradation</keyword>
<dbReference type="Pfam" id="PF02875">
    <property type="entry name" value="Mur_ligase_C"/>
    <property type="match status" value="1"/>
</dbReference>
<dbReference type="HAMAP" id="MF_00639">
    <property type="entry name" value="MurD"/>
    <property type="match status" value="1"/>
</dbReference>
<feature type="domain" description="Mur ligase C-terminal" evidence="9">
    <location>
        <begin position="284"/>
        <end position="390"/>
    </location>
</feature>
<evidence type="ECO:0000256" key="1">
    <source>
        <dbReference type="ARBA" id="ARBA00004496"/>
    </source>
</evidence>
<dbReference type="SUPFAM" id="SSF51984">
    <property type="entry name" value="MurCD N-terminal domain"/>
    <property type="match status" value="1"/>
</dbReference>
<dbReference type="InterPro" id="IPR004101">
    <property type="entry name" value="Mur_ligase_C"/>
</dbReference>
<gene>
    <name evidence="7" type="primary">murD</name>
    <name evidence="11" type="ORF">AVDCRST_MAG67-4540</name>
</gene>
<comment type="catalytic activity">
    <reaction evidence="7 8">
        <text>UDP-N-acetyl-alpha-D-muramoyl-L-alanine + D-glutamate + ATP = UDP-N-acetyl-alpha-D-muramoyl-L-alanyl-D-glutamate + ADP + phosphate + H(+)</text>
        <dbReference type="Rhea" id="RHEA:16429"/>
        <dbReference type="ChEBI" id="CHEBI:15378"/>
        <dbReference type="ChEBI" id="CHEBI:29986"/>
        <dbReference type="ChEBI" id="CHEBI:30616"/>
        <dbReference type="ChEBI" id="CHEBI:43474"/>
        <dbReference type="ChEBI" id="CHEBI:83898"/>
        <dbReference type="ChEBI" id="CHEBI:83900"/>
        <dbReference type="ChEBI" id="CHEBI:456216"/>
        <dbReference type="EC" id="6.3.2.9"/>
    </reaction>
</comment>
<dbReference type="GO" id="GO:0005524">
    <property type="term" value="F:ATP binding"/>
    <property type="evidence" value="ECO:0007669"/>
    <property type="project" value="UniProtKB-UniRule"/>
</dbReference>
<dbReference type="Pfam" id="PF21799">
    <property type="entry name" value="MurD-like_N"/>
    <property type="match status" value="1"/>
</dbReference>
<dbReference type="GO" id="GO:0051301">
    <property type="term" value="P:cell division"/>
    <property type="evidence" value="ECO:0007669"/>
    <property type="project" value="UniProtKB-KW"/>
</dbReference>
<dbReference type="PANTHER" id="PTHR43692:SF1">
    <property type="entry name" value="UDP-N-ACETYLMURAMOYLALANINE--D-GLUTAMATE LIGASE"/>
    <property type="match status" value="1"/>
</dbReference>
<dbReference type="GO" id="GO:0009252">
    <property type="term" value="P:peptidoglycan biosynthetic process"/>
    <property type="evidence" value="ECO:0007669"/>
    <property type="project" value="UniProtKB-UniRule"/>
</dbReference>
<evidence type="ECO:0000259" key="9">
    <source>
        <dbReference type="Pfam" id="PF02875"/>
    </source>
</evidence>
<sequence>MGLARSGVAAARALLARGEQVVAVDRGSPAEVPDFVEAHVQTDGLAQLAGARAIVKSPGVPREAPVIARARARGMPVLGELELGWRLLPNEFVAVTGTNGKTTTVELLGHIHREAGLPVAVAGNVGTAVSGLAGELDEDATVVCEASSFQLEDTLEFAPDGAVLLNVESDHLDRHGTLEDYLAAKLQVFARQGNDDVAVFPFDLEVDDLGGCARRVPFGPRGELDDRAGHLWWDEEPLIAHDEIRLRGAHNRANAAAAAAIALARGIDRDAVRTGLRTFAGVEHRLEEVARIGDVLFVNDSKATNVASTLVALASFPRDVRVHLILGGQGKGQSFAPLRDTAFATYLIGEDAARIGSEVGGEQCGDLATAVQRARAAATAGDVVLLSPACASFDQFADYEARGRAFKALVSTGPKSG</sequence>
<dbReference type="UniPathway" id="UPA00219"/>
<dbReference type="InterPro" id="IPR005762">
    <property type="entry name" value="MurD"/>
</dbReference>
<accession>A0A6J4TWF3</accession>
<keyword evidence="7 8" id="KW-0132">Cell division</keyword>
<comment type="subcellular location">
    <subcellularLocation>
        <location evidence="1 7 8">Cytoplasm</location>
    </subcellularLocation>
</comment>
<keyword evidence="5 7" id="KW-0547">Nucleotide-binding</keyword>
<dbReference type="InterPro" id="IPR013221">
    <property type="entry name" value="Mur_ligase_cen"/>
</dbReference>
<feature type="binding site" evidence="7">
    <location>
        <begin position="97"/>
        <end position="103"/>
    </location>
    <ligand>
        <name>ATP</name>
        <dbReference type="ChEBI" id="CHEBI:30616"/>
    </ligand>
</feature>
<evidence type="ECO:0000313" key="11">
    <source>
        <dbReference type="EMBL" id="CAA9533801.1"/>
    </source>
</evidence>
<comment type="similarity">
    <text evidence="7">Belongs to the MurCDEF family.</text>
</comment>
<dbReference type="GO" id="GO:0008360">
    <property type="term" value="P:regulation of cell shape"/>
    <property type="evidence" value="ECO:0007669"/>
    <property type="project" value="UniProtKB-KW"/>
</dbReference>
<reference evidence="11" key="1">
    <citation type="submission" date="2020-02" db="EMBL/GenBank/DDBJ databases">
        <authorList>
            <person name="Meier V. D."/>
        </authorList>
    </citation>
    <scope>NUCLEOTIDE SEQUENCE</scope>
    <source>
        <strain evidence="11">AVDCRST_MAG67</strain>
    </source>
</reference>
<keyword evidence="3 7" id="KW-0963">Cytoplasm</keyword>
<protein>
    <recommendedName>
        <fullName evidence="7 8">UDP-N-acetylmuramoylalanine--D-glutamate ligase</fullName>
        <ecNumber evidence="7 8">6.3.2.9</ecNumber>
    </recommendedName>
    <alternativeName>
        <fullName evidence="7">D-glutamic acid-adding enzyme</fullName>
    </alternativeName>
    <alternativeName>
        <fullName evidence="7">UDP-N-acetylmuramoyl-L-alanyl-D-glutamate synthetase</fullName>
    </alternativeName>
</protein>
<evidence type="ECO:0000256" key="2">
    <source>
        <dbReference type="ARBA" id="ARBA00004752"/>
    </source>
</evidence>
<dbReference type="AlphaFoldDB" id="A0A6J4TWF3"/>
<keyword evidence="4 7" id="KW-0436">Ligase</keyword>
<evidence type="ECO:0000259" key="10">
    <source>
        <dbReference type="Pfam" id="PF08245"/>
    </source>
</evidence>
<keyword evidence="7 8" id="KW-0573">Peptidoglycan synthesis</keyword>
<keyword evidence="6 7" id="KW-0067">ATP-binding</keyword>
<proteinExistence type="inferred from homology"/>
<keyword evidence="7 8" id="KW-0131">Cell cycle</keyword>
<dbReference type="Gene3D" id="3.90.190.20">
    <property type="entry name" value="Mur ligase, C-terminal domain"/>
    <property type="match status" value="1"/>
</dbReference>
<dbReference type="SUPFAM" id="SSF53244">
    <property type="entry name" value="MurD-like peptide ligases, peptide-binding domain"/>
    <property type="match status" value="1"/>
</dbReference>
<keyword evidence="7 8" id="KW-0133">Cell shape</keyword>
<dbReference type="PANTHER" id="PTHR43692">
    <property type="entry name" value="UDP-N-ACETYLMURAMOYLALANINE--D-GLUTAMATE LIGASE"/>
    <property type="match status" value="1"/>
</dbReference>
<dbReference type="EC" id="6.3.2.9" evidence="7 8"/>
<dbReference type="GO" id="GO:0005737">
    <property type="term" value="C:cytoplasm"/>
    <property type="evidence" value="ECO:0007669"/>
    <property type="project" value="UniProtKB-SubCell"/>
</dbReference>
<organism evidence="11">
    <name type="scientific">uncultured Solirubrobacteraceae bacterium</name>
    <dbReference type="NCBI Taxonomy" id="1162706"/>
    <lineage>
        <taxon>Bacteria</taxon>
        <taxon>Bacillati</taxon>
        <taxon>Actinomycetota</taxon>
        <taxon>Thermoleophilia</taxon>
        <taxon>Solirubrobacterales</taxon>
        <taxon>Solirubrobacteraceae</taxon>
        <taxon>environmental samples</taxon>
    </lineage>
</organism>
<evidence type="ECO:0000256" key="7">
    <source>
        <dbReference type="HAMAP-Rule" id="MF_00639"/>
    </source>
</evidence>
<comment type="pathway">
    <text evidence="2 7 8">Cell wall biogenesis; peptidoglycan biosynthesis.</text>
</comment>
<feature type="domain" description="Mur ligase central" evidence="10">
    <location>
        <begin position="95"/>
        <end position="262"/>
    </location>
</feature>
<name>A0A6J4TWF3_9ACTN</name>
<dbReference type="Gene3D" id="3.40.50.720">
    <property type="entry name" value="NAD(P)-binding Rossmann-like Domain"/>
    <property type="match status" value="1"/>
</dbReference>
<dbReference type="InterPro" id="IPR036565">
    <property type="entry name" value="Mur-like_cat_sf"/>
</dbReference>
<comment type="function">
    <text evidence="7 8">Cell wall formation. Catalyzes the addition of glutamate to the nucleotide precursor UDP-N-acetylmuramoyl-L-alanine (UMA).</text>
</comment>
<dbReference type="GO" id="GO:0008764">
    <property type="term" value="F:UDP-N-acetylmuramoylalanine-D-glutamate ligase activity"/>
    <property type="evidence" value="ECO:0007669"/>
    <property type="project" value="UniProtKB-UniRule"/>
</dbReference>
<dbReference type="NCBIfam" id="TIGR01087">
    <property type="entry name" value="murD"/>
    <property type="match status" value="1"/>
</dbReference>
<dbReference type="EMBL" id="CADCVQ010000182">
    <property type="protein sequence ID" value="CAA9533801.1"/>
    <property type="molecule type" value="Genomic_DNA"/>
</dbReference>
<evidence type="ECO:0000256" key="5">
    <source>
        <dbReference type="ARBA" id="ARBA00022741"/>
    </source>
</evidence>
<dbReference type="Pfam" id="PF08245">
    <property type="entry name" value="Mur_ligase_M"/>
    <property type="match status" value="1"/>
</dbReference>
<dbReference type="InterPro" id="IPR036615">
    <property type="entry name" value="Mur_ligase_C_dom_sf"/>
</dbReference>
<dbReference type="GO" id="GO:0071555">
    <property type="term" value="P:cell wall organization"/>
    <property type="evidence" value="ECO:0007669"/>
    <property type="project" value="UniProtKB-KW"/>
</dbReference>